<evidence type="ECO:0000313" key="2">
    <source>
        <dbReference type="Proteomes" id="UP000053392"/>
    </source>
</evidence>
<dbReference type="Proteomes" id="UP000053392">
    <property type="component" value="Unassembled WGS sequence"/>
</dbReference>
<reference evidence="1 2" key="1">
    <citation type="submission" date="2015-01" db="EMBL/GenBank/DDBJ databases">
        <title>The Genome Sequence of Cryptococcus gattii Ram5.</title>
        <authorList>
            <consortium name="The Broad Institute Genomics Platform"/>
            <person name="Cuomo C."/>
            <person name="Litvintseva A."/>
            <person name="Chen Y."/>
            <person name="Heitman J."/>
            <person name="Sun S."/>
            <person name="Springer D."/>
            <person name="Dromer F."/>
            <person name="Young S."/>
            <person name="Zeng Q."/>
            <person name="Gargeya S."/>
            <person name="Abouelleil A."/>
            <person name="Alvarado L."/>
            <person name="Chapman S.B."/>
            <person name="Gainer-Dewar J."/>
            <person name="Goldberg J."/>
            <person name="Griggs A."/>
            <person name="Gujja S."/>
            <person name="Hansen M."/>
            <person name="Howarth C."/>
            <person name="Imamovic A."/>
            <person name="Larimer J."/>
            <person name="Murphy C."/>
            <person name="Naylor J."/>
            <person name="Pearson M."/>
            <person name="Priest M."/>
            <person name="Roberts A."/>
            <person name="Saif S."/>
            <person name="Shea T."/>
            <person name="Sykes S."/>
            <person name="Wortman J."/>
            <person name="Nusbaum C."/>
            <person name="Birren B."/>
        </authorList>
    </citation>
    <scope>NUCLEOTIDE SEQUENCE [LARGE SCALE GENOMIC DNA]</scope>
    <source>
        <strain evidence="1 2">Ram5</strain>
    </source>
</reference>
<keyword evidence="2" id="KW-1185">Reference proteome</keyword>
<sequence>MPHLTVHRPPSLNILNHMYNHQQLQICYQHQLYLTFRRFPLPWTLSSASLTARQTCCHFRRGEKNSTKVDPLFLVCQ</sequence>
<dbReference type="HOGENOM" id="CLU_2637994_0_0_1"/>
<dbReference type="EMBL" id="KN847898">
    <property type="protein sequence ID" value="KIR42157.1"/>
    <property type="molecule type" value="Genomic_DNA"/>
</dbReference>
<name>A0A0D0T874_9TREE</name>
<protein>
    <submittedName>
        <fullName evidence="1">Uncharacterized protein</fullName>
    </submittedName>
</protein>
<gene>
    <name evidence="1" type="ORF">I313_01375</name>
</gene>
<accession>A0A0D0T874</accession>
<proteinExistence type="predicted"/>
<evidence type="ECO:0000313" key="1">
    <source>
        <dbReference type="EMBL" id="KIR42157.1"/>
    </source>
</evidence>
<dbReference type="AlphaFoldDB" id="A0A0D0T874"/>
<organism evidence="1 2">
    <name type="scientific">Cryptococcus deuterogattii Ram5</name>
    <dbReference type="NCBI Taxonomy" id="1296110"/>
    <lineage>
        <taxon>Eukaryota</taxon>
        <taxon>Fungi</taxon>
        <taxon>Dikarya</taxon>
        <taxon>Basidiomycota</taxon>
        <taxon>Agaricomycotina</taxon>
        <taxon>Tremellomycetes</taxon>
        <taxon>Tremellales</taxon>
        <taxon>Cryptococcaceae</taxon>
        <taxon>Cryptococcus</taxon>
        <taxon>Cryptococcus gattii species complex</taxon>
    </lineage>
</organism>